<dbReference type="InterPro" id="IPR050109">
    <property type="entry name" value="HTH-type_TetR-like_transc_reg"/>
</dbReference>
<organism evidence="4 5">
    <name type="scientific">Microbacterium oxydans</name>
    <dbReference type="NCBI Taxonomy" id="82380"/>
    <lineage>
        <taxon>Bacteria</taxon>
        <taxon>Bacillati</taxon>
        <taxon>Actinomycetota</taxon>
        <taxon>Actinomycetes</taxon>
        <taxon>Micrococcales</taxon>
        <taxon>Microbacteriaceae</taxon>
        <taxon>Microbacterium</taxon>
    </lineage>
</organism>
<reference evidence="4 5" key="1">
    <citation type="submission" date="2015-02" db="EMBL/GenBank/DDBJ databases">
        <title>Draft genome sequences of ten Microbacterium spp. with emphasis on heavy metal contaminated environments.</title>
        <authorList>
            <person name="Corretto E."/>
        </authorList>
    </citation>
    <scope>NUCLEOTIDE SEQUENCE [LARGE SCALE GENOMIC DNA]</scope>
    <source>
        <strain evidence="4 5">BEL4b</strain>
    </source>
</reference>
<dbReference type="PATRIC" id="fig|82380.11.peg.2937"/>
<evidence type="ECO:0000259" key="3">
    <source>
        <dbReference type="PROSITE" id="PS50977"/>
    </source>
</evidence>
<dbReference type="InterPro" id="IPR023772">
    <property type="entry name" value="DNA-bd_HTH_TetR-type_CS"/>
</dbReference>
<evidence type="ECO:0000256" key="1">
    <source>
        <dbReference type="ARBA" id="ARBA00023125"/>
    </source>
</evidence>
<gene>
    <name evidence="4" type="primary">ttgR_3</name>
    <name evidence="4" type="ORF">RS83_02897</name>
</gene>
<accession>A0A0F0L8H5</accession>
<dbReference type="EMBL" id="JYIW01000026">
    <property type="protein sequence ID" value="KJL27841.1"/>
    <property type="molecule type" value="Genomic_DNA"/>
</dbReference>
<dbReference type="PROSITE" id="PS50977">
    <property type="entry name" value="HTH_TETR_2"/>
    <property type="match status" value="1"/>
</dbReference>
<name>A0A0F0L8H5_9MICO</name>
<comment type="caution">
    <text evidence="4">The sequence shown here is derived from an EMBL/GenBank/DDBJ whole genome shotgun (WGS) entry which is preliminary data.</text>
</comment>
<protein>
    <submittedName>
        <fullName evidence="4">HTH-type transcriptional regulator TtgR</fullName>
    </submittedName>
</protein>
<dbReference type="OrthoDB" id="116659at2"/>
<dbReference type="Gene3D" id="1.10.357.10">
    <property type="entry name" value="Tetracycline Repressor, domain 2"/>
    <property type="match status" value="1"/>
</dbReference>
<dbReference type="GO" id="GO:0000976">
    <property type="term" value="F:transcription cis-regulatory region binding"/>
    <property type="evidence" value="ECO:0007669"/>
    <property type="project" value="TreeGrafter"/>
</dbReference>
<dbReference type="InterPro" id="IPR001647">
    <property type="entry name" value="HTH_TetR"/>
</dbReference>
<dbReference type="Pfam" id="PF17931">
    <property type="entry name" value="TetR_C_23"/>
    <property type="match status" value="1"/>
</dbReference>
<dbReference type="AlphaFoldDB" id="A0A0F0L8H5"/>
<dbReference type="InterPro" id="IPR036271">
    <property type="entry name" value="Tet_transcr_reg_TetR-rel_C_sf"/>
</dbReference>
<feature type="domain" description="HTH tetR-type" evidence="3">
    <location>
        <begin position="12"/>
        <end position="72"/>
    </location>
</feature>
<dbReference type="RefSeq" id="WP_045280196.1">
    <property type="nucleotide sequence ID" value="NZ_JYIW01000026.1"/>
</dbReference>
<dbReference type="PANTHER" id="PTHR30055">
    <property type="entry name" value="HTH-TYPE TRANSCRIPTIONAL REGULATOR RUTR"/>
    <property type="match status" value="1"/>
</dbReference>
<dbReference type="PROSITE" id="PS01081">
    <property type="entry name" value="HTH_TETR_1"/>
    <property type="match status" value="1"/>
</dbReference>
<dbReference type="SUPFAM" id="SSF46689">
    <property type="entry name" value="Homeodomain-like"/>
    <property type="match status" value="1"/>
</dbReference>
<dbReference type="Proteomes" id="UP000033640">
    <property type="component" value="Unassembled WGS sequence"/>
</dbReference>
<feature type="DNA-binding region" description="H-T-H motif" evidence="2">
    <location>
        <begin position="35"/>
        <end position="54"/>
    </location>
</feature>
<dbReference type="InterPro" id="IPR041673">
    <property type="entry name" value="TetR_C_23"/>
</dbReference>
<dbReference type="InterPro" id="IPR009057">
    <property type="entry name" value="Homeodomain-like_sf"/>
</dbReference>
<dbReference type="PRINTS" id="PR00455">
    <property type="entry name" value="HTHTETR"/>
</dbReference>
<evidence type="ECO:0000313" key="4">
    <source>
        <dbReference type="EMBL" id="KJL27841.1"/>
    </source>
</evidence>
<evidence type="ECO:0000256" key="2">
    <source>
        <dbReference type="PROSITE-ProRule" id="PRU00335"/>
    </source>
</evidence>
<proteinExistence type="predicted"/>
<dbReference type="PANTHER" id="PTHR30055:SF146">
    <property type="entry name" value="HTH-TYPE TRANSCRIPTIONAL DUAL REGULATOR CECR"/>
    <property type="match status" value="1"/>
</dbReference>
<keyword evidence="1 2" id="KW-0238">DNA-binding</keyword>
<dbReference type="GO" id="GO:0003700">
    <property type="term" value="F:DNA-binding transcription factor activity"/>
    <property type="evidence" value="ECO:0007669"/>
    <property type="project" value="TreeGrafter"/>
</dbReference>
<dbReference type="Pfam" id="PF00440">
    <property type="entry name" value="TetR_N"/>
    <property type="match status" value="1"/>
</dbReference>
<evidence type="ECO:0000313" key="5">
    <source>
        <dbReference type="Proteomes" id="UP000033640"/>
    </source>
</evidence>
<sequence>MFETEPPASKSERTRARISEAAIESFIERGYADTTMRLIAERAGVSSGNAYYYFPSKNHLVQDLYVRVQREHAEAARAPLAAQRGLVDRLRVVFETGLDTLGPYQRSAPGFLSAMIAPDSPINPMSADSDTARDMTVALFREAVDGAQHRLPADIAALLPDALFVTYLALVLRWTYDGSPDQEKTTRLMDAGLRLLTIALPFVRVPGVHTSTRELLRLIAEVRS</sequence>
<dbReference type="SUPFAM" id="SSF48498">
    <property type="entry name" value="Tetracyclin repressor-like, C-terminal domain"/>
    <property type="match status" value="1"/>
</dbReference>